<dbReference type="InterPro" id="IPR027786">
    <property type="entry name" value="Nse4/EID"/>
</dbReference>
<reference evidence="11" key="1">
    <citation type="submission" date="2022-10" db="EMBL/GenBank/DDBJ databases">
        <title>Tapping the CABI collections for fungal endophytes: first genome assemblies for Collariella, Neodidymelliopsis, Ascochyta clinopodiicola, Didymella pomorum, Didymosphaeria variabile, Neocosmospora piperis and Neocucurbitaria cava.</title>
        <authorList>
            <person name="Hill R."/>
        </authorList>
    </citation>
    <scope>NUCLEOTIDE SEQUENCE</scope>
    <source>
        <strain evidence="11">IMI 355082</strain>
    </source>
</reference>
<keyword evidence="4 7" id="KW-0233">DNA recombination</keyword>
<evidence type="ECO:0000259" key="9">
    <source>
        <dbReference type="Pfam" id="PF08743"/>
    </source>
</evidence>
<feature type="domain" description="Nse4/EID protein Nse3/MAGE-binding" evidence="10">
    <location>
        <begin position="76"/>
        <end position="128"/>
    </location>
</feature>
<dbReference type="Proteomes" id="UP001140453">
    <property type="component" value="Unassembled WGS sequence"/>
</dbReference>
<dbReference type="Pfam" id="PF15412">
    <property type="entry name" value="Nse4-Nse3_bdg"/>
    <property type="match status" value="1"/>
</dbReference>
<comment type="subunit">
    <text evidence="7">Component of the SMC5-SMC6 complex.</text>
</comment>
<evidence type="ECO:0000256" key="5">
    <source>
        <dbReference type="ARBA" id="ARBA00023204"/>
    </source>
</evidence>
<dbReference type="AlphaFoldDB" id="A0A9W9CTM5"/>
<organism evidence="11 12">
    <name type="scientific">Gnomoniopsis smithogilvyi</name>
    <dbReference type="NCBI Taxonomy" id="1191159"/>
    <lineage>
        <taxon>Eukaryota</taxon>
        <taxon>Fungi</taxon>
        <taxon>Dikarya</taxon>
        <taxon>Ascomycota</taxon>
        <taxon>Pezizomycotina</taxon>
        <taxon>Sordariomycetes</taxon>
        <taxon>Sordariomycetidae</taxon>
        <taxon>Diaporthales</taxon>
        <taxon>Gnomoniaceae</taxon>
        <taxon>Gnomoniopsis</taxon>
    </lineage>
</organism>
<dbReference type="EMBL" id="JAPEVB010000006">
    <property type="protein sequence ID" value="KAJ4386369.1"/>
    <property type="molecule type" value="Genomic_DNA"/>
</dbReference>
<dbReference type="GO" id="GO:0030915">
    <property type="term" value="C:Smc5-Smc6 complex"/>
    <property type="evidence" value="ECO:0007669"/>
    <property type="project" value="UniProtKB-UniRule"/>
</dbReference>
<keyword evidence="5 7" id="KW-0234">DNA repair</keyword>
<feature type="domain" description="Non-structural maintenance of chromosome element 4 C-terminal" evidence="9">
    <location>
        <begin position="280"/>
        <end position="369"/>
    </location>
</feature>
<dbReference type="PANTHER" id="PTHR16140">
    <property type="entry name" value="NON-STRUCTURAL MAINTENANCE OF CHROMOSOMES ELEMENT 4"/>
    <property type="match status" value="1"/>
</dbReference>
<dbReference type="GO" id="GO:0006281">
    <property type="term" value="P:DNA repair"/>
    <property type="evidence" value="ECO:0007669"/>
    <property type="project" value="UniProtKB-UniRule"/>
</dbReference>
<evidence type="ECO:0000256" key="1">
    <source>
        <dbReference type="ARBA" id="ARBA00004123"/>
    </source>
</evidence>
<keyword evidence="6 7" id="KW-0539">Nucleus</keyword>
<evidence type="ECO:0000256" key="2">
    <source>
        <dbReference type="ARBA" id="ARBA00008997"/>
    </source>
</evidence>
<protein>
    <recommendedName>
        <fullName evidence="7">Non-structural maintenance of chromosomes element 4</fullName>
    </recommendedName>
</protein>
<evidence type="ECO:0000256" key="8">
    <source>
        <dbReference type="SAM" id="MobiDB-lite"/>
    </source>
</evidence>
<evidence type="ECO:0000313" key="12">
    <source>
        <dbReference type="Proteomes" id="UP001140453"/>
    </source>
</evidence>
<dbReference type="Pfam" id="PF08743">
    <property type="entry name" value="Nse4_C"/>
    <property type="match status" value="1"/>
</dbReference>
<dbReference type="InterPro" id="IPR029225">
    <property type="entry name" value="Nse4_Nse3-bd"/>
</dbReference>
<comment type="subcellular location">
    <subcellularLocation>
        <location evidence="1 7">Nucleus</location>
    </subcellularLocation>
</comment>
<comment type="caution">
    <text evidence="11">The sequence shown here is derived from an EMBL/GenBank/DDBJ whole genome shotgun (WGS) entry which is preliminary data.</text>
</comment>
<dbReference type="GO" id="GO:0005634">
    <property type="term" value="C:nucleus"/>
    <property type="evidence" value="ECO:0007669"/>
    <property type="project" value="UniProtKB-SubCell"/>
</dbReference>
<dbReference type="GO" id="GO:0006310">
    <property type="term" value="P:DNA recombination"/>
    <property type="evidence" value="ECO:0007669"/>
    <property type="project" value="UniProtKB-UniRule"/>
</dbReference>
<dbReference type="PANTHER" id="PTHR16140:SF0">
    <property type="entry name" value="NON-STRUCTURAL MAINTENANCE OF CHROMOSOMES ELEMENT 4"/>
    <property type="match status" value="1"/>
</dbReference>
<evidence type="ECO:0000256" key="6">
    <source>
        <dbReference type="ARBA" id="ARBA00023242"/>
    </source>
</evidence>
<keyword evidence="3 7" id="KW-0227">DNA damage</keyword>
<dbReference type="InterPro" id="IPR014854">
    <property type="entry name" value="Nse4_C"/>
</dbReference>
<evidence type="ECO:0000256" key="7">
    <source>
        <dbReference type="RuleBase" id="RU365071"/>
    </source>
</evidence>
<name>A0A9W9CTM5_9PEZI</name>
<evidence type="ECO:0000259" key="10">
    <source>
        <dbReference type="Pfam" id="PF15412"/>
    </source>
</evidence>
<feature type="compositionally biased region" description="Acidic residues" evidence="8">
    <location>
        <begin position="147"/>
        <end position="156"/>
    </location>
</feature>
<comment type="function">
    <text evidence="7">Component of the SMC5-SMC6 complex, that promotes sister chromatid alignment after DNA damage and facilitates double-stranded DNA breaks (DSBs) repair via homologous recombination between sister chromatids.</text>
</comment>
<accession>A0A9W9CTM5</accession>
<sequence>MMTPDTEDGFIIDYNPDQPVAERRDIQFRVRALEKDMIANSETLLKPENMRLVEIVNELNAIKKNIKQTSDAAIESKVFLMAADLQQRRMQRMTAGNLGSGIDPDEFVSKAITFMRRAAGIVDDDDEELTHTQRHRRAPAMNRAAGSDDDDDDDNSGGDMMNWPHLGRYACIPNVRRPALPGFLLGPLSVQKKARKIVTRTAPLRIRDMQEVRPEVLRAEDIAKNEEGDLTAICAKIHKQLKNVQMAAYQQLQQIQDEDGDEDNVNAAMERLGIAESGNIDLVRFCINPKSFGQTVENIFYVSFLIRDGHVAVHYEENGLPSLAISSDSVSTVSAESKAGTRKYQAVLSIDMPLWRELIQTFNIKESMIEHRKESQSQGPGAKGWYS</sequence>
<evidence type="ECO:0000256" key="3">
    <source>
        <dbReference type="ARBA" id="ARBA00022763"/>
    </source>
</evidence>
<comment type="similarity">
    <text evidence="2 7">Belongs to the NSE4 family.</text>
</comment>
<dbReference type="OrthoDB" id="361242at2759"/>
<gene>
    <name evidence="11" type="ORF">N0V93_009264</name>
</gene>
<proteinExistence type="inferred from homology"/>
<evidence type="ECO:0000313" key="11">
    <source>
        <dbReference type="EMBL" id="KAJ4386369.1"/>
    </source>
</evidence>
<keyword evidence="12" id="KW-1185">Reference proteome</keyword>
<feature type="region of interest" description="Disordered" evidence="8">
    <location>
        <begin position="125"/>
        <end position="159"/>
    </location>
</feature>
<evidence type="ECO:0000256" key="4">
    <source>
        <dbReference type="ARBA" id="ARBA00023172"/>
    </source>
</evidence>